<dbReference type="Gene3D" id="3.40.50.300">
    <property type="entry name" value="P-loop containing nucleotide triphosphate hydrolases"/>
    <property type="match status" value="1"/>
</dbReference>
<evidence type="ECO:0000313" key="2">
    <source>
        <dbReference type="EMBL" id="MCC3807732.1"/>
    </source>
</evidence>
<dbReference type="SUPFAM" id="SSF52540">
    <property type="entry name" value="P-loop containing nucleoside triphosphate hydrolases"/>
    <property type="match status" value="1"/>
</dbReference>
<evidence type="ECO:0000313" key="3">
    <source>
        <dbReference type="EMBL" id="WAT94002.1"/>
    </source>
</evidence>
<dbReference type="InterPro" id="IPR027417">
    <property type="entry name" value="P-loop_NTPase"/>
</dbReference>
<dbReference type="EMBL" id="JACVHL010000030">
    <property type="protein sequence ID" value="MCC3807732.1"/>
    <property type="molecule type" value="Genomic_DNA"/>
</dbReference>
<dbReference type="InterPro" id="IPR050678">
    <property type="entry name" value="DNA_Partitioning_ATPase"/>
</dbReference>
<dbReference type="CDD" id="cd02042">
    <property type="entry name" value="ParAB_family"/>
    <property type="match status" value="1"/>
</dbReference>
<organism evidence="2 4">
    <name type="scientific">Vibrio parahaemolyticus</name>
    <dbReference type="NCBI Taxonomy" id="670"/>
    <lineage>
        <taxon>Bacteria</taxon>
        <taxon>Pseudomonadati</taxon>
        <taxon>Pseudomonadota</taxon>
        <taxon>Gammaproteobacteria</taxon>
        <taxon>Vibrionales</taxon>
        <taxon>Vibrionaceae</taxon>
        <taxon>Vibrio</taxon>
    </lineage>
</organism>
<gene>
    <name evidence="2" type="ORF">IB292_22175</name>
    <name evidence="3" type="ORF">O1Q84_27960</name>
</gene>
<dbReference type="InterPro" id="IPR002586">
    <property type="entry name" value="CobQ/CobB/MinD/ParA_Nub-bd_dom"/>
</dbReference>
<geneLocation type="plasmid" evidence="3 5">
    <name>pHLD</name>
</geneLocation>
<protein>
    <submittedName>
        <fullName evidence="2">ParA family protein</fullName>
    </submittedName>
</protein>
<evidence type="ECO:0000259" key="1">
    <source>
        <dbReference type="Pfam" id="PF01656"/>
    </source>
</evidence>
<evidence type="ECO:0000313" key="5">
    <source>
        <dbReference type="Proteomes" id="UP001156560"/>
    </source>
</evidence>
<evidence type="ECO:0000313" key="4">
    <source>
        <dbReference type="Proteomes" id="UP000726777"/>
    </source>
</evidence>
<reference evidence="2" key="1">
    <citation type="submission" date="2020-09" db="EMBL/GenBank/DDBJ databases">
        <title>Genome sequence of Vibrio parahaemolyticus isolates.</title>
        <authorList>
            <person name="Hammerl J.A."/>
            <person name="Strauch E."/>
        </authorList>
    </citation>
    <scope>NUCLEOTIDE SEQUENCE</scope>
    <source>
        <strain evidence="2">17-VB00146</strain>
    </source>
</reference>
<dbReference type="Pfam" id="PF01656">
    <property type="entry name" value="CbiA"/>
    <property type="match status" value="1"/>
</dbReference>
<dbReference type="Proteomes" id="UP001156560">
    <property type="component" value="Plasmid pHLD"/>
</dbReference>
<proteinExistence type="predicted"/>
<accession>A0A9Q3YLL5</accession>
<dbReference type="PIRSF" id="PIRSF009320">
    <property type="entry name" value="Nuc_binding_HP_1000"/>
    <property type="match status" value="1"/>
</dbReference>
<dbReference type="PANTHER" id="PTHR13696:SF99">
    <property type="entry name" value="COBYRINIC ACID AC-DIAMIDE SYNTHASE"/>
    <property type="match status" value="1"/>
</dbReference>
<dbReference type="RefSeq" id="WP_102591215.1">
    <property type="nucleotide sequence ID" value="NZ_CP097872.1"/>
</dbReference>
<feature type="domain" description="CobQ/CobB/MinD/ParA nucleotide binding" evidence="1">
    <location>
        <begin position="3"/>
        <end position="174"/>
    </location>
</feature>
<dbReference type="Proteomes" id="UP000726777">
    <property type="component" value="Unassembled WGS sequence"/>
</dbReference>
<keyword evidence="3" id="KW-0614">Plasmid</keyword>
<dbReference type="AlphaFoldDB" id="A0A9Q3YLL5"/>
<reference evidence="3" key="2">
    <citation type="submission" date="2022-12" db="EMBL/GenBank/DDBJ databases">
        <title>Vibrio parahaemolyticus become highly virulent by producing novel Tc toxins.</title>
        <authorList>
            <person name="Yang F."/>
            <person name="You Y."/>
            <person name="Lai Q."/>
            <person name="Xu L."/>
            <person name="Li F."/>
        </authorList>
    </citation>
    <scope>NUCLEOTIDE SEQUENCE</scope>
    <source>
        <strain evidence="3">Vp-HL-202005</strain>
        <plasmid evidence="3">pHLD</plasmid>
    </source>
</reference>
<sequence length="210" mass="23092">MIIATAHSKGGVGKTTTALNLAALLKPDLIIDQDLHKGLSILNAQREQPYDVVVDHDSKELIRILRESSELNKLVLIDCGGFDSDINRKAIAASDLVIVPANDGPTEVIGLTQFDKTLVQISNEFDVAINAKVLLTRVNPNRKHFGDIEGFVERSKLMSKLTSKLPTRKEYSIAMYEALSVVEHPATKYSVASREVNALACEIRELLSIQ</sequence>
<dbReference type="PANTHER" id="PTHR13696">
    <property type="entry name" value="P-LOOP CONTAINING NUCLEOSIDE TRIPHOSPHATE HYDROLASE"/>
    <property type="match status" value="1"/>
</dbReference>
<dbReference type="EMBL" id="CP114199">
    <property type="protein sequence ID" value="WAT94002.1"/>
    <property type="molecule type" value="Genomic_DNA"/>
</dbReference>
<name>A0A9Q3YLL5_VIBPH</name>